<evidence type="ECO:0000256" key="6">
    <source>
        <dbReference type="PIRSR" id="PIRSR602129-50"/>
    </source>
</evidence>
<dbReference type="Gene3D" id="3.40.640.10">
    <property type="entry name" value="Type I PLP-dependent aspartate aminotransferase-like (Major domain)"/>
    <property type="match status" value="1"/>
</dbReference>
<evidence type="ECO:0000256" key="1">
    <source>
        <dbReference type="ARBA" id="ARBA00001933"/>
    </source>
</evidence>
<evidence type="ECO:0000256" key="2">
    <source>
        <dbReference type="ARBA" id="ARBA00009533"/>
    </source>
</evidence>
<dbReference type="STRING" id="6832.A0A553NTQ1"/>
<evidence type="ECO:0000313" key="8">
    <source>
        <dbReference type="EMBL" id="TRY68809.1"/>
    </source>
</evidence>
<proteinExistence type="inferred from homology"/>
<dbReference type="Pfam" id="PF00282">
    <property type="entry name" value="Pyridoxal_deC"/>
    <property type="match status" value="1"/>
</dbReference>
<comment type="cofactor">
    <cofactor evidence="1 6 7">
        <name>pyridoxal 5'-phosphate</name>
        <dbReference type="ChEBI" id="CHEBI:597326"/>
    </cofactor>
</comment>
<evidence type="ECO:0008006" key="10">
    <source>
        <dbReference type="Google" id="ProtNLM"/>
    </source>
</evidence>
<evidence type="ECO:0000256" key="4">
    <source>
        <dbReference type="ARBA" id="ARBA00022898"/>
    </source>
</evidence>
<evidence type="ECO:0000256" key="5">
    <source>
        <dbReference type="ARBA" id="ARBA00023239"/>
    </source>
</evidence>
<dbReference type="OMA" id="KEETPEW"/>
<comment type="similarity">
    <text evidence="2 7">Belongs to the group II decarboxylase family.</text>
</comment>
<dbReference type="InterPro" id="IPR021115">
    <property type="entry name" value="Pyridoxal-P_BS"/>
</dbReference>
<dbReference type="InterPro" id="IPR015424">
    <property type="entry name" value="PyrdxlP-dep_Trfase"/>
</dbReference>
<keyword evidence="5 7" id="KW-0456">Lyase</keyword>
<dbReference type="PANTHER" id="PTHR45677">
    <property type="entry name" value="GLUTAMATE DECARBOXYLASE-RELATED"/>
    <property type="match status" value="1"/>
</dbReference>
<dbReference type="InterPro" id="IPR015421">
    <property type="entry name" value="PyrdxlP-dep_Trfase_major"/>
</dbReference>
<dbReference type="GO" id="GO:0005737">
    <property type="term" value="C:cytoplasm"/>
    <property type="evidence" value="ECO:0007669"/>
    <property type="project" value="TreeGrafter"/>
</dbReference>
<gene>
    <name evidence="8" type="ORF">TCAL_09622</name>
</gene>
<dbReference type="GO" id="GO:0016831">
    <property type="term" value="F:carboxy-lyase activity"/>
    <property type="evidence" value="ECO:0007669"/>
    <property type="project" value="UniProtKB-KW"/>
</dbReference>
<dbReference type="EMBL" id="VCGU01000010">
    <property type="protein sequence ID" value="TRY68809.1"/>
    <property type="molecule type" value="Genomic_DNA"/>
</dbReference>
<dbReference type="GO" id="GO:0030170">
    <property type="term" value="F:pyridoxal phosphate binding"/>
    <property type="evidence" value="ECO:0007669"/>
    <property type="project" value="InterPro"/>
</dbReference>
<organism evidence="8 9">
    <name type="scientific">Tigriopus californicus</name>
    <name type="common">Marine copepod</name>
    <dbReference type="NCBI Taxonomy" id="6832"/>
    <lineage>
        <taxon>Eukaryota</taxon>
        <taxon>Metazoa</taxon>
        <taxon>Ecdysozoa</taxon>
        <taxon>Arthropoda</taxon>
        <taxon>Crustacea</taxon>
        <taxon>Multicrustacea</taxon>
        <taxon>Hexanauplia</taxon>
        <taxon>Copepoda</taxon>
        <taxon>Harpacticoida</taxon>
        <taxon>Harpacticidae</taxon>
        <taxon>Tigriopus</taxon>
    </lineage>
</organism>
<keyword evidence="9" id="KW-1185">Reference proteome</keyword>
<dbReference type="GO" id="GO:0019752">
    <property type="term" value="P:carboxylic acid metabolic process"/>
    <property type="evidence" value="ECO:0007669"/>
    <property type="project" value="InterPro"/>
</dbReference>
<feature type="modified residue" description="N6-(pyridoxal phosphate)lysine" evidence="6">
    <location>
        <position position="305"/>
    </location>
</feature>
<protein>
    <recommendedName>
        <fullName evidence="10">Cysteine sulfinic acid decarboxylase</fullName>
    </recommendedName>
</protein>
<keyword evidence="3" id="KW-0210">Decarboxylase</keyword>
<dbReference type="PROSITE" id="PS00392">
    <property type="entry name" value="DDC_GAD_HDC_YDC"/>
    <property type="match status" value="1"/>
</dbReference>
<accession>A0A553NTQ1</accession>
<keyword evidence="4 6" id="KW-0663">Pyridoxal phosphate</keyword>
<name>A0A553NTQ1_TIGCA</name>
<comment type="caution">
    <text evidence="8">The sequence shown here is derived from an EMBL/GenBank/DDBJ whole genome shotgun (WGS) entry which is preliminary data.</text>
</comment>
<dbReference type="PANTHER" id="PTHR45677:SF8">
    <property type="entry name" value="CYSTEINE SULFINIC ACID DECARBOXYLASE"/>
    <property type="match status" value="1"/>
</dbReference>
<dbReference type="Proteomes" id="UP000318571">
    <property type="component" value="Chromosome 1"/>
</dbReference>
<dbReference type="SUPFAM" id="SSF53383">
    <property type="entry name" value="PLP-dependent transferases"/>
    <property type="match status" value="1"/>
</dbReference>
<dbReference type="InterPro" id="IPR002129">
    <property type="entry name" value="PyrdxlP-dep_de-COase"/>
</dbReference>
<evidence type="ECO:0000313" key="9">
    <source>
        <dbReference type="Proteomes" id="UP000318571"/>
    </source>
</evidence>
<dbReference type="AlphaFoldDB" id="A0A553NTQ1"/>
<sequence>MPTSETQQPQSDSLDQSFLSRVLRIVEDQNLIAGEFPTNEKVVEFRHPRELEQEFDLQISKKPTSSDELEKICIKAAKYSVKTCTPKFYNQLYHGVDEFGLAGSWLSDALNTNNYTFEVAPVFILAERAILEYIRRKFGWTQGDGIFCPGGSISNMYGMILARHKAFPEIKTKGLIRGGQSLVIFTSDESHYSISKGANWLGIGTENVIKIKTDEAGKMIPELLEQAIEHAQAEGNVPFFVNATAGSTVMGAFDDLTRISQICKRHGLWMHVDACWGGAVVLSSIHKRLIEGCQFADSIAWNPHKMIGAPLQCSAFIVRHPGLLHQANSASATYLFQQDKFYDVNYDTGDKSVQCGRKVDGFKLWLMMKARGEAYFEGLVDNAFAQAKYFMTLVEKTPGFRPVFDFGYSCTNVCFEYIPERLRGCPETSEWKEEVAQIPPKLKEALIKKGSMMIGYQPLKHKNKSNFFRMVVHCVPPPTPQDMEYAIKELDMCGRLL</sequence>
<evidence type="ECO:0000256" key="3">
    <source>
        <dbReference type="ARBA" id="ARBA00022793"/>
    </source>
</evidence>
<reference evidence="8 9" key="1">
    <citation type="journal article" date="2018" name="Nat. Ecol. Evol.">
        <title>Genomic signatures of mitonuclear coevolution across populations of Tigriopus californicus.</title>
        <authorList>
            <person name="Barreto F.S."/>
            <person name="Watson E.T."/>
            <person name="Lima T.G."/>
            <person name="Willett C.S."/>
            <person name="Edmands S."/>
            <person name="Li W."/>
            <person name="Burton R.S."/>
        </authorList>
    </citation>
    <scope>NUCLEOTIDE SEQUENCE [LARGE SCALE GENOMIC DNA]</scope>
    <source>
        <strain evidence="8 9">San Diego</strain>
    </source>
</reference>
<evidence type="ECO:0000256" key="7">
    <source>
        <dbReference type="RuleBase" id="RU000382"/>
    </source>
</evidence>
<dbReference type="OrthoDB" id="392571at2759"/>
<dbReference type="Gene3D" id="3.90.1150.170">
    <property type="match status" value="1"/>
</dbReference>